<evidence type="ECO:0008006" key="8">
    <source>
        <dbReference type="Google" id="ProtNLM"/>
    </source>
</evidence>
<feature type="transmembrane region" description="Helical" evidence="5">
    <location>
        <begin position="470"/>
        <end position="489"/>
    </location>
</feature>
<keyword evidence="7" id="KW-1185">Reference proteome</keyword>
<feature type="transmembrane region" description="Helical" evidence="5">
    <location>
        <begin position="214"/>
        <end position="230"/>
    </location>
</feature>
<feature type="transmembrane region" description="Helical" evidence="5">
    <location>
        <begin position="387"/>
        <end position="405"/>
    </location>
</feature>
<feature type="transmembrane region" description="Helical" evidence="5">
    <location>
        <begin position="242"/>
        <end position="261"/>
    </location>
</feature>
<organism evidence="6 7">
    <name type="scientific">Sphagnum jensenii</name>
    <dbReference type="NCBI Taxonomy" id="128206"/>
    <lineage>
        <taxon>Eukaryota</taxon>
        <taxon>Viridiplantae</taxon>
        <taxon>Streptophyta</taxon>
        <taxon>Embryophyta</taxon>
        <taxon>Bryophyta</taxon>
        <taxon>Sphagnophytina</taxon>
        <taxon>Sphagnopsida</taxon>
        <taxon>Sphagnales</taxon>
        <taxon>Sphagnaceae</taxon>
        <taxon>Sphagnum</taxon>
    </lineage>
</organism>
<feature type="transmembrane region" description="Helical" evidence="5">
    <location>
        <begin position="527"/>
        <end position="548"/>
    </location>
</feature>
<evidence type="ECO:0000256" key="3">
    <source>
        <dbReference type="ARBA" id="ARBA00022989"/>
    </source>
</evidence>
<keyword evidence="2 5" id="KW-0812">Transmembrane</keyword>
<gene>
    <name evidence="6" type="ORF">CSSPJE1EN2_LOCUS6713</name>
</gene>
<evidence type="ECO:0000256" key="2">
    <source>
        <dbReference type="ARBA" id="ARBA00022692"/>
    </source>
</evidence>
<proteinExistence type="predicted"/>
<evidence type="ECO:0000313" key="7">
    <source>
        <dbReference type="Proteomes" id="UP001497522"/>
    </source>
</evidence>
<feature type="transmembrane region" description="Helical" evidence="5">
    <location>
        <begin position="288"/>
        <end position="303"/>
    </location>
</feature>
<dbReference type="PANTHER" id="PTHR30249:SF0">
    <property type="entry name" value="PLASTIDAL GLYCOLATE_GLYCERATE TRANSLOCATOR 1, CHLOROPLASTIC"/>
    <property type="match status" value="1"/>
</dbReference>
<keyword evidence="4 5" id="KW-0472">Membrane</keyword>
<protein>
    <recommendedName>
        <fullName evidence="8">Plastidal glycolate/glycerate translocator 1, chloroplastic</fullName>
    </recommendedName>
</protein>
<accession>A0ABP1AMD5</accession>
<evidence type="ECO:0000313" key="6">
    <source>
        <dbReference type="EMBL" id="CAK9863718.1"/>
    </source>
</evidence>
<sequence>MELSSCVATHRITPPIAPGVFPVLRLKKKLFPYVYHQDLAILGWKSSVVSSSCKRSSGIGGAESAALFFCSRVKVSLGGDSAFLRSSSSSSSSSGRLCHGPWTCLGVDSGRLGSRINALGGGGEGDGVVQARPTRGIIQPAKEALHLGVSMGLFLALDTYLKNLFEANAIRFPSALFGMIALFALLNLVSVVNEGAAARVEAFFVPANLFIQRWLPLFYVPSLVVVPLAVKDIPAAAGVKISAILVGGWIASLAVAGFTAVRVRAMVKTQLLPADPIPKPAPFSSKEVWSWAAVMLLSFVMAVKQPTALGPVSTTALPFFLSATVLGYLLGSRLPADAKKVLHPIISCAITANLAAVALGFATHTGFKSTLGGYLTKSSGNPGAGDLLMGFLGSVILSFAFSLFRQRKVVQRHATEIVTAVGMTSIFSLYSTAAAGRLLGLPPFLTCSIVPRCVTVALALPIARLLEGSNISLTAAVVVLTGLVGANFAQTLMNTFGFTDPIARGMATASSSHGLGTAALAAEEPEALPFCAIAYAFTGIFSTLLCTLPPVRSSLLMIAGA</sequence>
<dbReference type="Proteomes" id="UP001497522">
    <property type="component" value="Chromosome 14"/>
</dbReference>
<evidence type="ECO:0000256" key="1">
    <source>
        <dbReference type="ARBA" id="ARBA00004141"/>
    </source>
</evidence>
<feature type="transmembrane region" description="Helical" evidence="5">
    <location>
        <begin position="441"/>
        <end position="463"/>
    </location>
</feature>
<dbReference type="InterPro" id="IPR007300">
    <property type="entry name" value="CidB/LrgB"/>
</dbReference>
<feature type="transmembrane region" description="Helical" evidence="5">
    <location>
        <begin position="417"/>
        <end position="435"/>
    </location>
</feature>
<keyword evidence="3 5" id="KW-1133">Transmembrane helix</keyword>
<feature type="transmembrane region" description="Helical" evidence="5">
    <location>
        <begin position="173"/>
        <end position="193"/>
    </location>
</feature>
<comment type="subcellular location">
    <subcellularLocation>
        <location evidence="1">Membrane</location>
        <topology evidence="1">Multi-pass membrane protein</topology>
    </subcellularLocation>
</comment>
<reference evidence="6" key="1">
    <citation type="submission" date="2024-03" db="EMBL/GenBank/DDBJ databases">
        <authorList>
            <consortium name="ELIXIR-Norway"/>
            <consortium name="Elixir Norway"/>
        </authorList>
    </citation>
    <scope>NUCLEOTIDE SEQUENCE</scope>
</reference>
<dbReference type="Pfam" id="PF04172">
    <property type="entry name" value="LrgB"/>
    <property type="match status" value="1"/>
</dbReference>
<feature type="transmembrane region" description="Helical" evidence="5">
    <location>
        <begin position="342"/>
        <end position="367"/>
    </location>
</feature>
<dbReference type="EMBL" id="OZ023715">
    <property type="protein sequence ID" value="CAK9863718.1"/>
    <property type="molecule type" value="Genomic_DNA"/>
</dbReference>
<evidence type="ECO:0000256" key="5">
    <source>
        <dbReference type="SAM" id="Phobius"/>
    </source>
</evidence>
<dbReference type="PANTHER" id="PTHR30249">
    <property type="entry name" value="PUTATIVE SEROTONIN TRANSPORTER"/>
    <property type="match status" value="1"/>
</dbReference>
<name>A0ABP1AMD5_9BRYO</name>
<evidence type="ECO:0000256" key="4">
    <source>
        <dbReference type="ARBA" id="ARBA00023136"/>
    </source>
</evidence>
<feature type="transmembrane region" description="Helical" evidence="5">
    <location>
        <begin position="309"/>
        <end position="330"/>
    </location>
</feature>